<dbReference type="InterPro" id="IPR052739">
    <property type="entry name" value="FAAH2"/>
</dbReference>
<accession>A0AAV2I0R6</accession>
<dbReference type="EMBL" id="CAXITT010000335">
    <property type="protein sequence ID" value="CAL1539294.1"/>
    <property type="molecule type" value="Genomic_DNA"/>
</dbReference>
<reference evidence="5 6" key="1">
    <citation type="submission" date="2024-04" db="EMBL/GenBank/DDBJ databases">
        <authorList>
            <consortium name="Genoscope - CEA"/>
            <person name="William W."/>
        </authorList>
    </citation>
    <scope>NUCLEOTIDE SEQUENCE [LARGE SCALE GENOMIC DNA]</scope>
</reference>
<keyword evidence="3" id="KW-0472">Membrane</keyword>
<dbReference type="AlphaFoldDB" id="A0AAV2I0R6"/>
<comment type="caution">
    <text evidence="5">The sequence shown here is derived from an EMBL/GenBank/DDBJ whole genome shotgun (WGS) entry which is preliminary data.</text>
</comment>
<dbReference type="InterPro" id="IPR023631">
    <property type="entry name" value="Amidase_dom"/>
</dbReference>
<dbReference type="GO" id="GO:0012505">
    <property type="term" value="C:endomembrane system"/>
    <property type="evidence" value="ECO:0007669"/>
    <property type="project" value="TreeGrafter"/>
</dbReference>
<evidence type="ECO:0000313" key="6">
    <source>
        <dbReference type="Proteomes" id="UP001497497"/>
    </source>
</evidence>
<dbReference type="Proteomes" id="UP001497497">
    <property type="component" value="Unassembled WGS sequence"/>
</dbReference>
<keyword evidence="6" id="KW-1185">Reference proteome</keyword>
<organism evidence="5 6">
    <name type="scientific">Lymnaea stagnalis</name>
    <name type="common">Great pond snail</name>
    <name type="synonym">Helix stagnalis</name>
    <dbReference type="NCBI Taxonomy" id="6523"/>
    <lineage>
        <taxon>Eukaryota</taxon>
        <taxon>Metazoa</taxon>
        <taxon>Spiralia</taxon>
        <taxon>Lophotrochozoa</taxon>
        <taxon>Mollusca</taxon>
        <taxon>Gastropoda</taxon>
        <taxon>Heterobranchia</taxon>
        <taxon>Euthyneura</taxon>
        <taxon>Panpulmonata</taxon>
        <taxon>Hygrophila</taxon>
        <taxon>Lymnaeoidea</taxon>
        <taxon>Lymnaeidae</taxon>
        <taxon>Lymnaea</taxon>
    </lineage>
</organism>
<dbReference type="Gene3D" id="3.90.1300.10">
    <property type="entry name" value="Amidase signature (AS) domain"/>
    <property type="match status" value="1"/>
</dbReference>
<evidence type="ECO:0000259" key="4">
    <source>
        <dbReference type="Pfam" id="PF01425"/>
    </source>
</evidence>
<evidence type="ECO:0000256" key="2">
    <source>
        <dbReference type="PIRSR" id="PIRSR001221-1"/>
    </source>
</evidence>
<protein>
    <recommendedName>
        <fullName evidence="4">Amidase domain-containing protein</fullName>
    </recommendedName>
</protein>
<dbReference type="PIRSF" id="PIRSF001221">
    <property type="entry name" value="Amidase_fungi"/>
    <property type="match status" value="1"/>
</dbReference>
<feature type="transmembrane region" description="Helical" evidence="3">
    <location>
        <begin position="6"/>
        <end position="27"/>
    </location>
</feature>
<dbReference type="PROSITE" id="PS00571">
    <property type="entry name" value="AMIDASES"/>
    <property type="match status" value="1"/>
</dbReference>
<dbReference type="InterPro" id="IPR020556">
    <property type="entry name" value="Amidase_CS"/>
</dbReference>
<comment type="similarity">
    <text evidence="1">Belongs to the amidase family.</text>
</comment>
<dbReference type="Pfam" id="PF01425">
    <property type="entry name" value="Amidase"/>
    <property type="match status" value="1"/>
</dbReference>
<name>A0AAV2I0R6_LYMST</name>
<keyword evidence="3" id="KW-1133">Transmembrane helix</keyword>
<proteinExistence type="inferred from homology"/>
<feature type="active site" description="Charge relay system" evidence="2">
    <location>
        <position position="131"/>
    </location>
</feature>
<dbReference type="InterPro" id="IPR036928">
    <property type="entry name" value="AS_sf"/>
</dbReference>
<sequence length="537" mass="58569">MGYKYTIIYSIISCVTFVFMIVVDLIFRILYKGKGQRVTTVTDPLLLLPASVLAQKIRSRQLRAEDVMAAYIARAKEVNTLVNAVVGEQYDTALRRAQELDSTLDSLSNEEIMQQYSEDQKPLLGVPLTVKEAFYWTGMANTSGVTSRKHLRSTHDAPVLANLQSAGAIPFLQTNISEVCMWFESSNYVYGCTNNAYDTTRMVGGSSGGEGCILSTGASVIGIGSDIGGSIRMPCFFNGVFGHKPTGGVVENGGQFPIASPTAMALLATGPMCRYATDLIPMLKVMAGPAGVQQLQLDTNVELSKLKVISVPDDGGSLLVSKVDEELVDIQRQVAEYLKKEGALVKETHIRKFRLGLQMWAGKMNLCKDSPKFATLMSGSETEHVNCFLEVLKKLTGQSSHTVPAIALGLVNDILPKYTKSSDDQAVQILEALRKELLELMGDDSVLLYPSHPKLAPYHSHPIFTPFNFAYTAMFNALGFPVTQCPLGLSKDGLPLGVQVVTTPYNDHLSLAVAKKLEENFGGWMNPGLQRNPSLKH</sequence>
<dbReference type="PANTHER" id="PTHR43372">
    <property type="entry name" value="FATTY-ACID AMIDE HYDROLASE"/>
    <property type="match status" value="1"/>
</dbReference>
<keyword evidence="3" id="KW-0812">Transmembrane</keyword>
<gene>
    <name evidence="5" type="ORF">GSLYS_00013113001</name>
</gene>
<evidence type="ECO:0000256" key="1">
    <source>
        <dbReference type="ARBA" id="ARBA00009199"/>
    </source>
</evidence>
<evidence type="ECO:0000256" key="3">
    <source>
        <dbReference type="SAM" id="Phobius"/>
    </source>
</evidence>
<evidence type="ECO:0000313" key="5">
    <source>
        <dbReference type="EMBL" id="CAL1539294.1"/>
    </source>
</evidence>
<dbReference type="SUPFAM" id="SSF75304">
    <property type="entry name" value="Amidase signature (AS) enzymes"/>
    <property type="match status" value="1"/>
</dbReference>
<dbReference type="PANTHER" id="PTHR43372:SF4">
    <property type="entry name" value="FATTY-ACID AMIDE HYDROLASE 2"/>
    <property type="match status" value="1"/>
</dbReference>
<feature type="domain" description="Amidase" evidence="4">
    <location>
        <begin position="67"/>
        <end position="509"/>
    </location>
</feature>
<feature type="active site" description="Acyl-ester intermediate" evidence="2">
    <location>
        <position position="230"/>
    </location>
</feature>
<feature type="active site" description="Charge relay system" evidence="2">
    <location>
        <position position="206"/>
    </location>
</feature>